<organism evidence="2 3">
    <name type="scientific">Hibiscus sabdariffa</name>
    <name type="common">roselle</name>
    <dbReference type="NCBI Taxonomy" id="183260"/>
    <lineage>
        <taxon>Eukaryota</taxon>
        <taxon>Viridiplantae</taxon>
        <taxon>Streptophyta</taxon>
        <taxon>Embryophyta</taxon>
        <taxon>Tracheophyta</taxon>
        <taxon>Spermatophyta</taxon>
        <taxon>Magnoliopsida</taxon>
        <taxon>eudicotyledons</taxon>
        <taxon>Gunneridae</taxon>
        <taxon>Pentapetalae</taxon>
        <taxon>rosids</taxon>
        <taxon>malvids</taxon>
        <taxon>Malvales</taxon>
        <taxon>Malvaceae</taxon>
        <taxon>Malvoideae</taxon>
        <taxon>Hibiscus</taxon>
    </lineage>
</organism>
<comment type="caution">
    <text evidence="2">The sequence shown here is derived from an EMBL/GenBank/DDBJ whole genome shotgun (WGS) entry which is preliminary data.</text>
</comment>
<evidence type="ECO:0000256" key="1">
    <source>
        <dbReference type="SAM" id="MobiDB-lite"/>
    </source>
</evidence>
<protein>
    <submittedName>
        <fullName evidence="2">Uncharacterized protein</fullName>
    </submittedName>
</protein>
<sequence length="157" mass="17674">MKLTGLNKKQSQKHPHSSSTHWLERQPPPLVSHPPDQEGLSISMHFSKSETIKTIKEKNYVHRVLPLVAKVFKPPTWIMATLARTVFAKNLRPQVLPTKVLVTGILGMATNVPPGIWREHTKKFSPSSFVAVHAAVPFIVMLRKYVLMPKTASGHLY</sequence>
<dbReference type="PANTHER" id="PTHR31033:SF18">
    <property type="entry name" value="OS06G0115800 PROTEIN"/>
    <property type="match status" value="1"/>
</dbReference>
<gene>
    <name evidence="2" type="ORF">V6N12_026982</name>
</gene>
<feature type="region of interest" description="Disordered" evidence="1">
    <location>
        <begin position="1"/>
        <end position="37"/>
    </location>
</feature>
<reference evidence="2 3" key="1">
    <citation type="journal article" date="2024" name="G3 (Bethesda)">
        <title>Genome assembly of Hibiscus sabdariffa L. provides insights into metabolisms of medicinal natural products.</title>
        <authorList>
            <person name="Kim T."/>
        </authorList>
    </citation>
    <scope>NUCLEOTIDE SEQUENCE [LARGE SCALE GENOMIC DNA]</scope>
    <source>
        <strain evidence="2">TK-2024</strain>
        <tissue evidence="2">Old leaves</tissue>
    </source>
</reference>
<proteinExistence type="predicted"/>
<dbReference type="PANTHER" id="PTHR31033">
    <property type="entry name" value="PROTEIN, PUTATIVE-RELATED"/>
    <property type="match status" value="1"/>
</dbReference>
<dbReference type="Proteomes" id="UP001472677">
    <property type="component" value="Unassembled WGS sequence"/>
</dbReference>
<name>A0ABR2DTX2_9ROSI</name>
<accession>A0ABR2DTX2</accession>
<evidence type="ECO:0000313" key="3">
    <source>
        <dbReference type="Proteomes" id="UP001472677"/>
    </source>
</evidence>
<keyword evidence="3" id="KW-1185">Reference proteome</keyword>
<evidence type="ECO:0000313" key="2">
    <source>
        <dbReference type="EMBL" id="KAK8546185.1"/>
    </source>
</evidence>
<dbReference type="EMBL" id="JBBPBM010000023">
    <property type="protein sequence ID" value="KAK8546185.1"/>
    <property type="molecule type" value="Genomic_DNA"/>
</dbReference>